<protein>
    <submittedName>
        <fullName evidence="1">Carboxypeptidase-like regulatory domain-containing protein</fullName>
    </submittedName>
</protein>
<dbReference type="InterPro" id="IPR008969">
    <property type="entry name" value="CarboxyPept-like_regulatory"/>
</dbReference>
<evidence type="ECO:0000313" key="1">
    <source>
        <dbReference type="EMBL" id="KAA6437586.1"/>
    </source>
</evidence>
<keyword evidence="1" id="KW-0378">Hydrolase</keyword>
<sequence length="303" mass="33708">MKQFCLAFAFLFFQNSGTSSPAFSNPVLAKKQTDSSFTVSGLIQNSQTKEPIAYASIGLLQEAKGTISNAKGVFRFSLPTNQKSGIVRISAIGYEARELAIEELLTTGSQTLLLELVPTAVPLPEVQVKAKTWKTKELGGNAGPITFFHHNFGVFQRPIEENLGRELGIFIHNRDKVSFISKLNFCLTSNKYDQVTFRVKIYTLQEGKPAQNITPSNILHTVKNKQKGWIQVNLEPYNLYVDQDFAIALEWVDCAPRSQDNSLTIAASLPGFHTTFYKDASQATWDKMSSIGMGMNVVVQREK</sequence>
<dbReference type="Gene3D" id="2.60.40.1120">
    <property type="entry name" value="Carboxypeptidase-like, regulatory domain"/>
    <property type="match status" value="1"/>
</dbReference>
<comment type="caution">
    <text evidence="1">The sequence shown here is derived from an EMBL/GenBank/DDBJ whole genome shotgun (WGS) entry which is preliminary data.</text>
</comment>
<dbReference type="AlphaFoldDB" id="A0A5M8QSF8"/>
<keyword evidence="1" id="KW-0645">Protease</keyword>
<proteinExistence type="predicted"/>
<keyword evidence="1" id="KW-0121">Carboxypeptidase</keyword>
<name>A0A5M8QSF8_9BACT</name>
<reference evidence="1 2" key="1">
    <citation type="submission" date="2019-07" db="EMBL/GenBank/DDBJ databases">
        <authorList>
            <person name="Qu J.-H."/>
        </authorList>
    </citation>
    <scope>NUCLEOTIDE SEQUENCE [LARGE SCALE GENOMIC DNA]</scope>
    <source>
        <strain evidence="1 2">MDT1-10-3</strain>
    </source>
</reference>
<dbReference type="GO" id="GO:0004180">
    <property type="term" value="F:carboxypeptidase activity"/>
    <property type="evidence" value="ECO:0007669"/>
    <property type="project" value="UniProtKB-KW"/>
</dbReference>
<reference evidence="1 2" key="2">
    <citation type="submission" date="2019-09" db="EMBL/GenBank/DDBJ databases">
        <title>A bacterium isolated from glacier soil.</title>
        <authorList>
            <person name="Liu Q."/>
        </authorList>
    </citation>
    <scope>NUCLEOTIDE SEQUENCE [LARGE SCALE GENOMIC DNA]</scope>
    <source>
        <strain evidence="1 2">MDT1-10-3</strain>
    </source>
</reference>
<gene>
    <name evidence="1" type="ORF">FOE74_03545</name>
</gene>
<dbReference type="Pfam" id="PF13715">
    <property type="entry name" value="CarbopepD_reg_2"/>
    <property type="match status" value="1"/>
</dbReference>
<dbReference type="SUPFAM" id="SSF49464">
    <property type="entry name" value="Carboxypeptidase regulatory domain-like"/>
    <property type="match status" value="1"/>
</dbReference>
<accession>A0A5M8QSF8</accession>
<organism evidence="1 2">
    <name type="scientific">Rufibacter glacialis</name>
    <dbReference type="NCBI Taxonomy" id="1259555"/>
    <lineage>
        <taxon>Bacteria</taxon>
        <taxon>Pseudomonadati</taxon>
        <taxon>Bacteroidota</taxon>
        <taxon>Cytophagia</taxon>
        <taxon>Cytophagales</taxon>
        <taxon>Hymenobacteraceae</taxon>
        <taxon>Rufibacter</taxon>
    </lineage>
</organism>
<dbReference type="OrthoDB" id="848221at2"/>
<dbReference type="Proteomes" id="UP000323866">
    <property type="component" value="Unassembled WGS sequence"/>
</dbReference>
<dbReference type="EMBL" id="VKKZ01000010">
    <property type="protein sequence ID" value="KAA6437586.1"/>
    <property type="molecule type" value="Genomic_DNA"/>
</dbReference>
<evidence type="ECO:0000313" key="2">
    <source>
        <dbReference type="Proteomes" id="UP000323866"/>
    </source>
</evidence>